<gene>
    <name evidence="1" type="ORF">A9C19_06485</name>
</gene>
<organism evidence="1 2">
    <name type="scientific">Bacillus weihaiensis</name>
    <dbReference type="NCBI Taxonomy" id="1547283"/>
    <lineage>
        <taxon>Bacteria</taxon>
        <taxon>Bacillati</taxon>
        <taxon>Bacillota</taxon>
        <taxon>Bacilli</taxon>
        <taxon>Bacillales</taxon>
        <taxon>Bacillaceae</taxon>
        <taxon>Bacillus</taxon>
    </lineage>
</organism>
<evidence type="ECO:0000313" key="2">
    <source>
        <dbReference type="Proteomes" id="UP000181936"/>
    </source>
</evidence>
<name>A0A1L3MQ17_9BACI</name>
<dbReference type="STRING" id="1547283.A9C19_06485"/>
<protein>
    <submittedName>
        <fullName evidence="1">Uncharacterized protein</fullName>
    </submittedName>
</protein>
<dbReference type="KEGG" id="bwh:A9C19_06485"/>
<keyword evidence="2" id="KW-1185">Reference proteome</keyword>
<evidence type="ECO:0000313" key="1">
    <source>
        <dbReference type="EMBL" id="APH04423.1"/>
    </source>
</evidence>
<dbReference type="AlphaFoldDB" id="A0A1L3MQ17"/>
<dbReference type="EMBL" id="CP016020">
    <property type="protein sequence ID" value="APH04423.1"/>
    <property type="molecule type" value="Genomic_DNA"/>
</dbReference>
<dbReference type="Proteomes" id="UP000181936">
    <property type="component" value="Chromosome"/>
</dbReference>
<sequence length="65" mass="7209">MASLKAGGYFEEAFWGTQKANACNGNQQTHLSAPTLKEENLFSPLHPKKGVQILLLFLMGFLRTN</sequence>
<proteinExistence type="predicted"/>
<reference evidence="1 2" key="1">
    <citation type="journal article" date="2016" name="Sci. Rep.">
        <title>Complete genome sequence and transcriptomic analysis of a novel marine strain Bacillus weihaiensis reveals the mechanism of brown algae degradation.</title>
        <authorList>
            <person name="Zhu Y."/>
            <person name="Chen P."/>
            <person name="Bao Y."/>
            <person name="Men Y."/>
            <person name="Zeng Y."/>
            <person name="Yang J."/>
            <person name="Sun J."/>
            <person name="Sun Y."/>
        </authorList>
    </citation>
    <scope>NUCLEOTIDE SEQUENCE [LARGE SCALE GENOMIC DNA]</scope>
    <source>
        <strain evidence="1 2">Alg07</strain>
    </source>
</reference>
<accession>A0A1L3MQ17</accession>